<accession>A0A504YQY0</accession>
<dbReference type="SMART" id="SM00535">
    <property type="entry name" value="RIBOc"/>
    <property type="match status" value="1"/>
</dbReference>
<gene>
    <name evidence="3" type="ORF">FGIG_07065</name>
</gene>
<organism evidence="3 4">
    <name type="scientific">Fasciola gigantica</name>
    <name type="common">Giant liver fluke</name>
    <dbReference type="NCBI Taxonomy" id="46835"/>
    <lineage>
        <taxon>Eukaryota</taxon>
        <taxon>Metazoa</taxon>
        <taxon>Spiralia</taxon>
        <taxon>Lophotrochozoa</taxon>
        <taxon>Platyhelminthes</taxon>
        <taxon>Trematoda</taxon>
        <taxon>Digenea</taxon>
        <taxon>Plagiorchiida</taxon>
        <taxon>Echinostomata</taxon>
        <taxon>Echinostomatoidea</taxon>
        <taxon>Fasciolidae</taxon>
        <taxon>Fasciola</taxon>
    </lineage>
</organism>
<keyword evidence="1" id="KW-0378">Hydrolase</keyword>
<dbReference type="GO" id="GO:0004525">
    <property type="term" value="F:ribonuclease III activity"/>
    <property type="evidence" value="ECO:0007669"/>
    <property type="project" value="InterPro"/>
</dbReference>
<reference evidence="3 4" key="1">
    <citation type="submission" date="2019-04" db="EMBL/GenBank/DDBJ databases">
        <title>Annotation for the trematode Fasciola gigantica.</title>
        <authorList>
            <person name="Choi Y.-J."/>
        </authorList>
    </citation>
    <scope>NUCLEOTIDE SEQUENCE [LARGE SCALE GENOMIC DNA]</scope>
    <source>
        <strain evidence="3">Uganda_cow_1</strain>
    </source>
</reference>
<evidence type="ECO:0000256" key="1">
    <source>
        <dbReference type="ARBA" id="ARBA00022801"/>
    </source>
</evidence>
<dbReference type="CDD" id="cd00593">
    <property type="entry name" value="RIBOc"/>
    <property type="match status" value="1"/>
</dbReference>
<dbReference type="Pfam" id="PF00636">
    <property type="entry name" value="Ribonuclease_3"/>
    <property type="match status" value="1"/>
</dbReference>
<dbReference type="Proteomes" id="UP000316759">
    <property type="component" value="Unassembled WGS sequence"/>
</dbReference>
<dbReference type="SUPFAM" id="SSF69065">
    <property type="entry name" value="RNase III domain-like"/>
    <property type="match status" value="1"/>
</dbReference>
<dbReference type="EMBL" id="SUNJ01004285">
    <property type="protein sequence ID" value="TPP64552.1"/>
    <property type="molecule type" value="Genomic_DNA"/>
</dbReference>
<dbReference type="OrthoDB" id="6267905at2759"/>
<name>A0A504YQY0_FASGI</name>
<dbReference type="PROSITE" id="PS50142">
    <property type="entry name" value="RNASE_3_2"/>
    <property type="match status" value="1"/>
</dbReference>
<dbReference type="PANTHER" id="PTHR14950:SF37">
    <property type="entry name" value="ENDORIBONUCLEASE DICER"/>
    <property type="match status" value="1"/>
</dbReference>
<evidence type="ECO:0000259" key="2">
    <source>
        <dbReference type="PROSITE" id="PS50142"/>
    </source>
</evidence>
<proteinExistence type="predicted"/>
<sequence>MPMEADNCYSLANGLQKSLWFPPVSMDPLPMSFWCKRATARGSLPSEKRRKRPSFLLIGECEACDDHPLDLRCPGGGSRRTSESSYSDELVTSPQLFVECGASAFSNSAPVATLSSCDSGLGTSTQAFSHSASPSPQPQKSNTFYPIQSPECLIAPYQSIPGPSRQLYVYTWALPDSDILADLSALHRDCFKHTDQCLAIIFSKPISENDYVCRVPLYLSQGMARARVHRAGSPVCLTQSELDRVVACHCVLAELLTNIADLSHVGLQFANLRLRSLVDRKNLGSSGSKTLAVRDPFEELNFMPNESRLLGLVTILSLPCYDLDFLAIDNLIHWSRSRESWKLNAAAVSTESVRPVRGIVRDYPVRLSQIPTEDWAGVMVRPSHLPHNDPAMFAVSGCSSKIGLDPVPTKLSEKLLTVLNPILPGPPQIDQRTANGSVDLDSRGRNGGGCGTVSYVDYFSIRYPSVHRMMGSFDGVLPLANCFRLTRHQNAAQVTAGLRKDKHAVDDKLAVYLADTCAVHPLSAWLWFLLSTFPLVVHQMSRALLISQFSAELNQILTRQESDSMNHAISEAFQPSPRYTVLMPDRLDAPRCMLSELNHFTPIDLEVQSRTPVEWSRLDNLAASSENTVASTRIVPYPNHLFEATTLLAARDAVNLERLELLGDSLLQLVATLNVYATAPSYANEGWLTAQRIPLVSNANLLRLALHFNWPKYCTGQVYSPPNHFVFPCYSVCKTAILPSSDARLTVGLTDKSLADMMEALIGCFLLHLGLSSAVRLLSHFGISPYGNNKSEEHSDKNKDIWSRLLSVDNSINSGTPLGSSPIKPDTCQLRTIPRSLCLPPNYKESLSDSSDSLIFSSLESSFQTNQLKGLQSIIDYFFKDVTLLVQALTHVSSPHSKQFGTYER</sequence>
<dbReference type="Gene3D" id="1.10.1520.10">
    <property type="entry name" value="Ribonuclease III domain"/>
    <property type="match status" value="1"/>
</dbReference>
<dbReference type="PANTHER" id="PTHR14950">
    <property type="entry name" value="DICER-RELATED"/>
    <property type="match status" value="1"/>
</dbReference>
<dbReference type="STRING" id="46835.A0A504YQY0"/>
<dbReference type="InterPro" id="IPR000999">
    <property type="entry name" value="RNase_III_dom"/>
</dbReference>
<protein>
    <submittedName>
        <fullName evidence="3">Endoribonuclease Dicer 4</fullName>
    </submittedName>
</protein>
<feature type="domain" description="RNase III" evidence="2">
    <location>
        <begin position="641"/>
        <end position="770"/>
    </location>
</feature>
<dbReference type="InterPro" id="IPR036389">
    <property type="entry name" value="RNase_III_sf"/>
</dbReference>
<dbReference type="AlphaFoldDB" id="A0A504YQY0"/>
<comment type="caution">
    <text evidence="3">The sequence shown here is derived from an EMBL/GenBank/DDBJ whole genome shotgun (WGS) entry which is preliminary data.</text>
</comment>
<evidence type="ECO:0000313" key="4">
    <source>
        <dbReference type="Proteomes" id="UP000316759"/>
    </source>
</evidence>
<keyword evidence="4" id="KW-1185">Reference proteome</keyword>
<dbReference type="GO" id="GO:0006396">
    <property type="term" value="P:RNA processing"/>
    <property type="evidence" value="ECO:0007669"/>
    <property type="project" value="InterPro"/>
</dbReference>
<evidence type="ECO:0000313" key="3">
    <source>
        <dbReference type="EMBL" id="TPP64552.1"/>
    </source>
</evidence>